<evidence type="ECO:0000256" key="1">
    <source>
        <dbReference type="SAM" id="MobiDB-lite"/>
    </source>
</evidence>
<feature type="region of interest" description="Disordered" evidence="1">
    <location>
        <begin position="91"/>
        <end position="110"/>
    </location>
</feature>
<feature type="non-terminal residue" evidence="2">
    <location>
        <position position="1"/>
    </location>
</feature>
<keyword evidence="3" id="KW-1185">Reference proteome</keyword>
<comment type="caution">
    <text evidence="2">The sequence shown here is derived from an EMBL/GenBank/DDBJ whole genome shotgun (WGS) entry which is preliminary data.</text>
</comment>
<dbReference type="AlphaFoldDB" id="A0A7J6PUN7"/>
<accession>A0A7J6PUN7</accession>
<dbReference type="EMBL" id="JABANO010038003">
    <property type="protein sequence ID" value="KAF4699280.1"/>
    <property type="molecule type" value="Genomic_DNA"/>
</dbReference>
<protein>
    <submittedName>
        <fullName evidence="2">Uncharacterized protein</fullName>
    </submittedName>
</protein>
<feature type="compositionally biased region" description="Basic and acidic residues" evidence="1">
    <location>
        <begin position="10"/>
        <end position="23"/>
    </location>
</feature>
<name>A0A7J6PUN7_PEROL</name>
<organism evidence="2 3">
    <name type="scientific">Perkinsus olseni</name>
    <name type="common">Perkinsus atlanticus</name>
    <dbReference type="NCBI Taxonomy" id="32597"/>
    <lineage>
        <taxon>Eukaryota</taxon>
        <taxon>Sar</taxon>
        <taxon>Alveolata</taxon>
        <taxon>Perkinsozoa</taxon>
        <taxon>Perkinsea</taxon>
        <taxon>Perkinsida</taxon>
        <taxon>Perkinsidae</taxon>
        <taxon>Perkinsus</taxon>
    </lineage>
</organism>
<evidence type="ECO:0000313" key="3">
    <source>
        <dbReference type="Proteomes" id="UP000553632"/>
    </source>
</evidence>
<reference evidence="2 3" key="1">
    <citation type="submission" date="2020-04" db="EMBL/GenBank/DDBJ databases">
        <title>Perkinsus olseni comparative genomics.</title>
        <authorList>
            <person name="Bogema D.R."/>
        </authorList>
    </citation>
    <scope>NUCLEOTIDE SEQUENCE [LARGE SCALE GENOMIC DNA]</scope>
    <source>
        <strain evidence="2 3">ATCC PRA-207</strain>
    </source>
</reference>
<gene>
    <name evidence="2" type="ORF">FOZ63_021807</name>
</gene>
<evidence type="ECO:0000313" key="2">
    <source>
        <dbReference type="EMBL" id="KAF4699280.1"/>
    </source>
</evidence>
<feature type="region of interest" description="Disordered" evidence="1">
    <location>
        <begin position="1"/>
        <end position="25"/>
    </location>
</feature>
<dbReference type="Proteomes" id="UP000553632">
    <property type="component" value="Unassembled WGS sequence"/>
</dbReference>
<sequence length="412" mass="46199">MPQQAGRQSSRVDRPRRGSRQDTEMSLEFFHQRKTVKGGPQFINTPGWIPGHAQRDDVRLHQSGVRKPDILGGAPLVNTGNYSNLQEAAIAPRAGHGRSTIKGSKEDKPKDLGERLAQYATKGDISVSILASQRIELWGPPAVGDGPYKSCLPRQCHKIKKSRERRRFLYRGDEFIKKALRNTKVVKPIYGYKEPVRLVVDYPTDMAGQDVGGSEDIPALLDLNSNRPVLKLPIASHTSRLKKQDDVAPIIRLLRMLGICVWGSFSGTLLECTMTARGDYFRQMLALATRKGVPSRANADGLPSAYPGLDYNTMRIRLRYAVEVDALGGDLAEKWVPLSVDDDELCDFITRHVRNPESSAVSLLYRCFTWISTLSLCPCIYHYDVQAVLQRPRLFMLSEGQWRRVLEASALD</sequence>
<proteinExistence type="predicted"/>